<organism evidence="6 9">
    <name type="scientific">Pseudomonas delhiensis</name>
    <dbReference type="NCBI Taxonomy" id="366289"/>
    <lineage>
        <taxon>Bacteria</taxon>
        <taxon>Pseudomonadati</taxon>
        <taxon>Pseudomonadota</taxon>
        <taxon>Gammaproteobacteria</taxon>
        <taxon>Pseudomonadales</taxon>
        <taxon>Pseudomonadaceae</taxon>
        <taxon>Pseudomonas</taxon>
    </lineage>
</organism>
<evidence type="ECO:0000313" key="6">
    <source>
        <dbReference type="EMBL" id="SDK14918.1"/>
    </source>
</evidence>
<dbReference type="Gene3D" id="1.10.10.10">
    <property type="entry name" value="Winged helix-like DNA-binding domain superfamily/Winged helix DNA-binding domain"/>
    <property type="match status" value="1"/>
</dbReference>
<evidence type="ECO:0000256" key="2">
    <source>
        <dbReference type="ARBA" id="ARBA00023015"/>
    </source>
</evidence>
<evidence type="ECO:0000259" key="5">
    <source>
        <dbReference type="PROSITE" id="PS50931"/>
    </source>
</evidence>
<name>A0A239ID04_9PSED</name>
<comment type="similarity">
    <text evidence="1">Belongs to the LysR transcriptional regulatory family.</text>
</comment>
<dbReference type="Pfam" id="PF03466">
    <property type="entry name" value="LysR_substrate"/>
    <property type="match status" value="1"/>
</dbReference>
<dbReference type="Proteomes" id="UP000198309">
    <property type="component" value="Unassembled WGS sequence"/>
</dbReference>
<keyword evidence="8" id="KW-1185">Reference proteome</keyword>
<protein>
    <submittedName>
        <fullName evidence="6">Transcriptional regulator, LysR family</fullName>
    </submittedName>
</protein>
<dbReference type="EMBL" id="FNEC01000030">
    <property type="protein sequence ID" value="SDK14918.1"/>
    <property type="molecule type" value="Genomic_DNA"/>
</dbReference>
<dbReference type="InterPro" id="IPR058163">
    <property type="entry name" value="LysR-type_TF_proteobact-type"/>
</dbReference>
<dbReference type="InterPro" id="IPR000847">
    <property type="entry name" value="LysR_HTH_N"/>
</dbReference>
<evidence type="ECO:0000313" key="8">
    <source>
        <dbReference type="Proteomes" id="UP000198309"/>
    </source>
</evidence>
<dbReference type="PANTHER" id="PTHR30537:SF79">
    <property type="entry name" value="TRANSCRIPTIONAL REGULATOR-RELATED"/>
    <property type="match status" value="1"/>
</dbReference>
<proteinExistence type="inferred from homology"/>
<dbReference type="PROSITE" id="PS50931">
    <property type="entry name" value="HTH_LYSR"/>
    <property type="match status" value="1"/>
</dbReference>
<evidence type="ECO:0000256" key="1">
    <source>
        <dbReference type="ARBA" id="ARBA00009437"/>
    </source>
</evidence>
<dbReference type="Gene3D" id="3.40.190.10">
    <property type="entry name" value="Periplasmic binding protein-like II"/>
    <property type="match status" value="2"/>
</dbReference>
<dbReference type="Pfam" id="PF00126">
    <property type="entry name" value="HTH_1"/>
    <property type="match status" value="1"/>
</dbReference>
<dbReference type="InterPro" id="IPR036388">
    <property type="entry name" value="WH-like_DNA-bd_sf"/>
</dbReference>
<keyword evidence="3" id="KW-0238">DNA-binding</keyword>
<dbReference type="SUPFAM" id="SSF46785">
    <property type="entry name" value="Winged helix' DNA-binding domain"/>
    <property type="match status" value="1"/>
</dbReference>
<dbReference type="GO" id="GO:0043565">
    <property type="term" value="F:sequence-specific DNA binding"/>
    <property type="evidence" value="ECO:0007669"/>
    <property type="project" value="TreeGrafter"/>
</dbReference>
<evidence type="ECO:0000256" key="3">
    <source>
        <dbReference type="ARBA" id="ARBA00023125"/>
    </source>
</evidence>
<dbReference type="GO" id="GO:0006351">
    <property type="term" value="P:DNA-templated transcription"/>
    <property type="evidence" value="ECO:0007669"/>
    <property type="project" value="TreeGrafter"/>
</dbReference>
<dbReference type="Proteomes" id="UP000199693">
    <property type="component" value="Unassembled WGS sequence"/>
</dbReference>
<dbReference type="EMBL" id="FZPC01000009">
    <property type="protein sequence ID" value="SNS91118.1"/>
    <property type="molecule type" value="Genomic_DNA"/>
</dbReference>
<reference evidence="7 8" key="2">
    <citation type="submission" date="2017-06" db="EMBL/GenBank/DDBJ databases">
        <authorList>
            <person name="Varghese N."/>
            <person name="Submissions S."/>
        </authorList>
    </citation>
    <scope>NUCLEOTIDE SEQUENCE [LARGE SCALE GENOMIC DNA]</scope>
    <source>
        <strain evidence="7 8">RLD-1</strain>
    </source>
</reference>
<evidence type="ECO:0000313" key="7">
    <source>
        <dbReference type="EMBL" id="SNS91118.1"/>
    </source>
</evidence>
<dbReference type="RefSeq" id="WP_089391398.1">
    <property type="nucleotide sequence ID" value="NZ_FNEC01000030.1"/>
</dbReference>
<dbReference type="InterPro" id="IPR005119">
    <property type="entry name" value="LysR_subst-bd"/>
</dbReference>
<sequence length="310" mass="33726">MRFPSMTALRVLDAVARLGSLSAAASELSLTRSAVSHQLHSLEDCLGTALIEKAGRGIVLTYRGEYFARETQRALAILNEARRFTDAQEIAGRLCVSCTPGFATYWLCHQIGQFQRAHPQVELNLVAPRIPDDVSNRDVDLFIAYGVGDWPDLHVELIATLDTFPVCSPSLLNAAGGLDSPEDLANLPLLHMVDHSDWLLWAAAAGVRDLNVRNGIVFSDAHLVQSAAIAGQGVAMGDALVSGDAMAKGQLVRLFNVSIEPPNRYYFVTDAAKTERPDVQAFKAWMKAELRLSEQFRKGSRGGVIGEGNR</sequence>
<reference evidence="6 9" key="1">
    <citation type="submission" date="2016-10" db="EMBL/GenBank/DDBJ databases">
        <authorList>
            <person name="de Groot N.N."/>
        </authorList>
    </citation>
    <scope>NUCLEOTIDE SEQUENCE [LARGE SCALE GENOMIC DNA]</scope>
    <source>
        <strain evidence="6 9">CCM 7361</strain>
    </source>
</reference>
<dbReference type="AlphaFoldDB" id="A0A239ID04"/>
<feature type="domain" description="HTH lysR-type" evidence="5">
    <location>
        <begin position="4"/>
        <end position="61"/>
    </location>
</feature>
<evidence type="ECO:0000256" key="4">
    <source>
        <dbReference type="ARBA" id="ARBA00023163"/>
    </source>
</evidence>
<accession>A0A239ID04</accession>
<dbReference type="InterPro" id="IPR036390">
    <property type="entry name" value="WH_DNA-bd_sf"/>
</dbReference>
<evidence type="ECO:0000313" key="9">
    <source>
        <dbReference type="Proteomes" id="UP000199693"/>
    </source>
</evidence>
<dbReference type="CDD" id="cd08432">
    <property type="entry name" value="PBP2_GcdR_TrpI_HvrB_AmpR_like"/>
    <property type="match status" value="1"/>
</dbReference>
<keyword evidence="4" id="KW-0804">Transcription</keyword>
<dbReference type="PANTHER" id="PTHR30537">
    <property type="entry name" value="HTH-TYPE TRANSCRIPTIONAL REGULATOR"/>
    <property type="match status" value="1"/>
</dbReference>
<dbReference type="GO" id="GO:0003700">
    <property type="term" value="F:DNA-binding transcription factor activity"/>
    <property type="evidence" value="ECO:0007669"/>
    <property type="project" value="InterPro"/>
</dbReference>
<dbReference type="SUPFAM" id="SSF53850">
    <property type="entry name" value="Periplasmic binding protein-like II"/>
    <property type="match status" value="1"/>
</dbReference>
<keyword evidence="2" id="KW-0805">Transcription regulation</keyword>
<gene>
    <name evidence="6" type="ORF">SAMN05216189_103017</name>
    <name evidence="7" type="ORF">SAMN06295949_109163</name>
</gene>